<reference evidence="9" key="1">
    <citation type="submission" date="2016-05" db="EMBL/GenBank/DDBJ databases">
        <authorList>
            <person name="Lavstsen T."/>
            <person name="Jespersen J.S."/>
        </authorList>
    </citation>
    <scope>NUCLEOTIDE SEQUENCE</scope>
    <source>
        <tissue evidence="9">Brain</tissue>
    </source>
</reference>
<dbReference type="Pfam" id="PF16474">
    <property type="entry name" value="KIND"/>
    <property type="match status" value="1"/>
</dbReference>
<dbReference type="InterPro" id="IPR036964">
    <property type="entry name" value="RASGEF_cat_dom_sf"/>
</dbReference>
<dbReference type="InterPro" id="IPR029899">
    <property type="entry name" value="KNDC1"/>
</dbReference>
<dbReference type="GO" id="GO:0005085">
    <property type="term" value="F:guanyl-nucleotide exchange factor activity"/>
    <property type="evidence" value="ECO:0007669"/>
    <property type="project" value="UniProtKB-KW"/>
</dbReference>
<keyword evidence="2 4" id="KW-0238">DNA-binding</keyword>
<dbReference type="GO" id="GO:0032045">
    <property type="term" value="C:guanyl-nucleotide exchange factor complex"/>
    <property type="evidence" value="ECO:0007669"/>
    <property type="project" value="TreeGrafter"/>
</dbReference>
<dbReference type="CDD" id="cd00086">
    <property type="entry name" value="homeodomain"/>
    <property type="match status" value="1"/>
</dbReference>
<accession>A0A1A7Z738</accession>
<evidence type="ECO:0000313" key="9">
    <source>
        <dbReference type="EMBL" id="SBP38389.1"/>
    </source>
</evidence>
<dbReference type="GO" id="GO:0003677">
    <property type="term" value="F:DNA binding"/>
    <property type="evidence" value="ECO:0007669"/>
    <property type="project" value="UniProtKB-UniRule"/>
</dbReference>
<dbReference type="EMBL" id="HADX01016157">
    <property type="protein sequence ID" value="SBP38389.1"/>
    <property type="molecule type" value="Transcribed_RNA"/>
</dbReference>
<keyword evidence="2 4" id="KW-0539">Nucleus</keyword>
<dbReference type="SMART" id="SM00147">
    <property type="entry name" value="RasGEF"/>
    <property type="match status" value="1"/>
</dbReference>
<dbReference type="Gene3D" id="1.10.840.10">
    <property type="entry name" value="Ras guanine-nucleotide exchange factors catalytic domain"/>
    <property type="match status" value="1"/>
</dbReference>
<organism evidence="9">
    <name type="scientific">Iconisemion striatum</name>
    <dbReference type="NCBI Taxonomy" id="60296"/>
    <lineage>
        <taxon>Eukaryota</taxon>
        <taxon>Metazoa</taxon>
        <taxon>Chordata</taxon>
        <taxon>Craniata</taxon>
        <taxon>Vertebrata</taxon>
        <taxon>Euteleostomi</taxon>
        <taxon>Actinopterygii</taxon>
        <taxon>Neopterygii</taxon>
        <taxon>Teleostei</taxon>
        <taxon>Neoteleostei</taxon>
        <taxon>Acanthomorphata</taxon>
        <taxon>Ovalentaria</taxon>
        <taxon>Atherinomorphae</taxon>
        <taxon>Cyprinodontiformes</taxon>
        <taxon>Nothobranchiidae</taxon>
        <taxon>Iconisemion</taxon>
    </lineage>
</organism>
<evidence type="ECO:0000259" key="8">
    <source>
        <dbReference type="PROSITE" id="PS51377"/>
    </source>
</evidence>
<dbReference type="Gene3D" id="1.10.10.60">
    <property type="entry name" value="Homeodomain-like"/>
    <property type="match status" value="1"/>
</dbReference>
<dbReference type="PROSITE" id="PS50071">
    <property type="entry name" value="HOMEOBOX_2"/>
    <property type="match status" value="1"/>
</dbReference>
<evidence type="ECO:0000256" key="1">
    <source>
        <dbReference type="ARBA" id="ARBA00022737"/>
    </source>
</evidence>
<dbReference type="SMART" id="SM00750">
    <property type="entry name" value="KIND"/>
    <property type="match status" value="1"/>
</dbReference>
<feature type="compositionally biased region" description="Low complexity" evidence="5">
    <location>
        <begin position="1139"/>
        <end position="1156"/>
    </location>
</feature>
<keyword evidence="9" id="KW-0418">Kinase</keyword>
<feature type="region of interest" description="Disordered" evidence="5">
    <location>
        <begin position="231"/>
        <end position="251"/>
    </location>
</feature>
<dbReference type="Gene3D" id="1.10.510.10">
    <property type="entry name" value="Transferase(Phosphotransferase) domain 1"/>
    <property type="match status" value="2"/>
</dbReference>
<dbReference type="PROSITE" id="PS51377">
    <property type="entry name" value="KIND"/>
    <property type="match status" value="2"/>
</dbReference>
<feature type="DNA-binding region" description="Homeobox" evidence="2">
    <location>
        <begin position="1179"/>
        <end position="1238"/>
    </location>
</feature>
<dbReference type="GO" id="GO:0048814">
    <property type="term" value="P:regulation of dendrite morphogenesis"/>
    <property type="evidence" value="ECO:0007669"/>
    <property type="project" value="TreeGrafter"/>
</dbReference>
<evidence type="ECO:0000256" key="3">
    <source>
        <dbReference type="PROSITE-ProRule" id="PRU00168"/>
    </source>
</evidence>
<feature type="domain" description="KIND" evidence="8">
    <location>
        <begin position="443"/>
        <end position="525"/>
    </location>
</feature>
<dbReference type="GO" id="GO:0030425">
    <property type="term" value="C:dendrite"/>
    <property type="evidence" value="ECO:0007669"/>
    <property type="project" value="TreeGrafter"/>
</dbReference>
<dbReference type="GO" id="GO:0043025">
    <property type="term" value="C:neuronal cell body"/>
    <property type="evidence" value="ECO:0007669"/>
    <property type="project" value="TreeGrafter"/>
</dbReference>
<keyword evidence="2 4" id="KW-0371">Homeobox</keyword>
<feature type="compositionally biased region" description="Polar residues" evidence="5">
    <location>
        <begin position="241"/>
        <end position="251"/>
    </location>
</feature>
<name>A0A1A7Z738_9TELE</name>
<dbReference type="InterPro" id="IPR023578">
    <property type="entry name" value="Ras_GEF_dom_sf"/>
</dbReference>
<dbReference type="InterPro" id="IPR001895">
    <property type="entry name" value="RASGEF_cat_dom"/>
</dbReference>
<feature type="domain" description="Homeobox" evidence="7">
    <location>
        <begin position="1177"/>
        <end position="1237"/>
    </location>
</feature>
<keyword evidence="9" id="KW-0808">Transferase</keyword>
<feature type="compositionally biased region" description="Polar residues" evidence="5">
    <location>
        <begin position="603"/>
        <end position="627"/>
    </location>
</feature>
<dbReference type="Pfam" id="PF00617">
    <property type="entry name" value="RasGEF"/>
    <property type="match status" value="1"/>
</dbReference>
<feature type="domain" description="KIND" evidence="8">
    <location>
        <begin position="38"/>
        <end position="218"/>
    </location>
</feature>
<reference evidence="9" key="2">
    <citation type="submission" date="2016-06" db="EMBL/GenBank/DDBJ databases">
        <title>The genome of a short-lived fish provides insights into sex chromosome evolution and the genetic control of aging.</title>
        <authorList>
            <person name="Reichwald K."/>
            <person name="Felder M."/>
            <person name="Petzold A."/>
            <person name="Koch P."/>
            <person name="Groth M."/>
            <person name="Platzer M."/>
        </authorList>
    </citation>
    <scope>NUCLEOTIDE SEQUENCE</scope>
    <source>
        <tissue evidence="9">Brain</tissue>
    </source>
</reference>
<dbReference type="PROSITE" id="PS50009">
    <property type="entry name" value="RASGEF_CAT"/>
    <property type="match status" value="1"/>
</dbReference>
<dbReference type="InterPro" id="IPR009057">
    <property type="entry name" value="Homeodomain-like_sf"/>
</dbReference>
<sequence>METSGGEAADAYLRKDEETDGFYDLEHLPPLLEDEENVSLADVLSLRDSCLCEEEVWAVCAECVVALQSIRPSHLFYTLCITPDTLAFNTHGNVCFMEQLSDDPEGSFVPPEFDTTGSTFEGHIYSLGSTLTAALNFVIEPELQADLGQEIQKLLQQMQEENPEDRPLLEDIQSLADTQLSHTSSAAVCRKLSSVGRRVLSIESVSNIQDGQEDSWEARWQHCKPKSLLKRLNSDDKTRDSPASSVTNTLSRQQVCRGWDSSLWAEDMEGDARIQTHEEDCWSHNSSPVRSNTQQRFSRTKGILNRSCSVPDSNNPPCLSTPPHGDISIPVSDLTEIGADEHLNCKWRNRLPRLDRGRSCESYPYCCTQESEESLGGREDVGHIQESTEKQSNGSVQDLPSSFSPCQEPEPEPGQQNKNLYIPYNHMTKSMLCLNEEFQDEWISLRELLTRRGRRLTVNELWALCYTCLTSLQTYIDFPAYFCLDTVYVNSAGEVLFLQPRNTKTQDDFFLAPEYQEHGIVTEKAYPDRKELPDAFTSITTHFIPIILTNEASMQTGESQHQATATEGTAEGFREKGNHDVERCPDFPPCRCTSTTQPSLLSQKLTPCQTSSKPGESPTQSDSSNLEVSLPTPLSSNLNSCSVFNNYLFQQNPTTGHLSLVPVQVRAPRSLLGLDINPSLVPQPLQELIAGQRSNKVLLIDCVKVPVMPGAKDNTQSASLFSGSIICDGFPELTEPRFYSAQTNSETGGEISCNGDRDGGHEDDIMGDSCRQPSRTGAAMSVRGGLMGCDESVHLCSSTDDLNKWRISRVVERSASTPKEKAFSMAAALPTPCYSSLVHDFCSICLLSEERLAFSKREYSPQHMAQQLTLLQQEIFQGCHPVYFLKSRRQGVRVKALNPNRNVSQLLTPAESSSALVDEQTPSDSYLQQLLTYADRVSNWISAEILTSDSVKSQVALLTKYLCVGKCCYEMRNVASAMQVLEGLENGTVRQLPAWKHLASKVFDILEELRAVQVFLKSDDLCLMEGQQRRRRKPSLPCAHILAVHVQQLEIGAFTLPTGAYKWTKLRSIGKVVSQVHAFQEVLYPYSPDQDLQAYLHHRIAQLANANIHLLADNTTFQQSDGRQTRQIHDTLRRHRCTSNSSVSEVSEDSSGYESEAASSDCPSESVDEGGEAEQYAPQRRVRTKFTLDQIRRLEKIFSKHKYLDAAERVKAARRLKLTETQVRTWFQNRRMKLKREVQDCLAPQLPSVSFQPLLPVWYHTGTGPQGLPVPQLVLQQHYPPHLLMQQLRFY</sequence>
<dbReference type="GO" id="GO:0016301">
    <property type="term" value="F:kinase activity"/>
    <property type="evidence" value="ECO:0007669"/>
    <property type="project" value="UniProtKB-KW"/>
</dbReference>
<feature type="region of interest" description="Disordered" evidence="5">
    <location>
        <begin position="603"/>
        <end position="631"/>
    </location>
</feature>
<evidence type="ECO:0000256" key="4">
    <source>
        <dbReference type="RuleBase" id="RU000682"/>
    </source>
</evidence>
<dbReference type="PANTHER" id="PTHR21560">
    <property type="entry name" value="VERY KIND PROTEIN"/>
    <property type="match status" value="1"/>
</dbReference>
<gene>
    <name evidence="9" type="primary">KNDC1</name>
</gene>
<dbReference type="FunFam" id="1.10.510.10:FF:000529">
    <property type="entry name" value="Kinase non-catalytic C-lobe domain-containing 1"/>
    <property type="match status" value="1"/>
</dbReference>
<dbReference type="SUPFAM" id="SSF46689">
    <property type="entry name" value="Homeodomain-like"/>
    <property type="match status" value="1"/>
</dbReference>
<keyword evidence="3" id="KW-0344">Guanine-nucleotide releasing factor</keyword>
<keyword evidence="1" id="KW-0677">Repeat</keyword>
<evidence type="ECO:0000259" key="6">
    <source>
        <dbReference type="PROSITE" id="PS50009"/>
    </source>
</evidence>
<evidence type="ECO:0000256" key="2">
    <source>
        <dbReference type="PROSITE-ProRule" id="PRU00108"/>
    </source>
</evidence>
<dbReference type="GO" id="GO:0005634">
    <property type="term" value="C:nucleus"/>
    <property type="evidence" value="ECO:0007669"/>
    <property type="project" value="UniProtKB-SubCell"/>
</dbReference>
<feature type="region of interest" description="Disordered" evidence="5">
    <location>
        <begin position="1119"/>
        <end position="1178"/>
    </location>
</feature>
<feature type="compositionally biased region" description="Polar residues" evidence="5">
    <location>
        <begin position="390"/>
        <end position="405"/>
    </location>
</feature>
<dbReference type="Pfam" id="PF00046">
    <property type="entry name" value="Homeodomain"/>
    <property type="match status" value="1"/>
</dbReference>
<dbReference type="GO" id="GO:0007264">
    <property type="term" value="P:small GTPase-mediated signal transduction"/>
    <property type="evidence" value="ECO:0007669"/>
    <property type="project" value="InterPro"/>
</dbReference>
<feature type="domain" description="Ras-GEF" evidence="6">
    <location>
        <begin position="860"/>
        <end position="1113"/>
    </location>
</feature>
<protein>
    <submittedName>
        <fullName evidence="9">Kinase non-catalytic C-lobe domain (KIND) containing 1</fullName>
    </submittedName>
</protein>
<evidence type="ECO:0000259" key="7">
    <source>
        <dbReference type="PROSITE" id="PS50071"/>
    </source>
</evidence>
<dbReference type="SUPFAM" id="SSF48366">
    <property type="entry name" value="Ras GEF"/>
    <property type="match status" value="1"/>
</dbReference>
<dbReference type="InterPro" id="IPR001356">
    <property type="entry name" value="HD"/>
</dbReference>
<feature type="region of interest" description="Disordered" evidence="5">
    <location>
        <begin position="386"/>
        <end position="417"/>
    </location>
</feature>
<evidence type="ECO:0000256" key="5">
    <source>
        <dbReference type="SAM" id="MobiDB-lite"/>
    </source>
</evidence>
<dbReference type="PANTHER" id="PTHR21560:SF0">
    <property type="entry name" value="KINASE NON-CATALYTIC C-LOBE DOMAIN-CONTAINING PROTEIN 1"/>
    <property type="match status" value="1"/>
</dbReference>
<dbReference type="SMART" id="SM00389">
    <property type="entry name" value="HOX"/>
    <property type="match status" value="1"/>
</dbReference>
<dbReference type="InterPro" id="IPR011019">
    <property type="entry name" value="KIND_dom"/>
</dbReference>
<proteinExistence type="predicted"/>
<comment type="subcellular location">
    <subcellularLocation>
        <location evidence="2 4">Nucleus</location>
    </subcellularLocation>
</comment>